<dbReference type="Proteomes" id="UP000241118">
    <property type="component" value="Unassembled WGS sequence"/>
</dbReference>
<feature type="compositionally biased region" description="Basic and acidic residues" evidence="1">
    <location>
        <begin position="133"/>
        <end position="156"/>
    </location>
</feature>
<evidence type="ECO:0000313" key="2">
    <source>
        <dbReference type="EMBL" id="PSL52767.1"/>
    </source>
</evidence>
<reference evidence="2 3" key="1">
    <citation type="submission" date="2018-03" db="EMBL/GenBank/DDBJ databases">
        <title>Genomic Encyclopedia of Type Strains, Phase III (KMG-III): the genomes of soil and plant-associated and newly described type strains.</title>
        <authorList>
            <person name="Whitman W."/>
        </authorList>
    </citation>
    <scope>NUCLEOTIDE SEQUENCE [LARGE SCALE GENOMIC DNA]</scope>
    <source>
        <strain evidence="2 3">CGMCC 4.7097</strain>
    </source>
</reference>
<keyword evidence="3" id="KW-1185">Reference proteome</keyword>
<sequence>MRRVGNRVTRTLRSGVSATRSGRWSHSNLPWERPGRGACPRPTAPRSTRRRGDAPPLGPARSDRSGCRKGCPSGSHEWRSRRGAEAGRDGARQWSGGVALPRPWWRDRLGSPPLPPPRAPPRSRPGVPIRGGLGERGRPAGRAEDRRRGLGGADDRSRACVRSFRLPGPSCLELVAGLHRAPGCKGTIPSVVANAMAGGSVGQVARSRGTSCREWGNSSRSCRTPHLVVGVVAPIGRSGARGVVDPGELREPDVVGVERVGWNSAGSAGPVVAAEFQFTIMGEWSARVRSRRTCGSHGPTGGGADGVA</sequence>
<evidence type="ECO:0000313" key="3">
    <source>
        <dbReference type="Proteomes" id="UP000241118"/>
    </source>
</evidence>
<accession>A0A2P8I2R8</accession>
<gene>
    <name evidence="2" type="ORF">B0I31_11154</name>
</gene>
<dbReference type="EMBL" id="PYAX01000011">
    <property type="protein sequence ID" value="PSL52767.1"/>
    <property type="molecule type" value="Genomic_DNA"/>
</dbReference>
<feature type="compositionally biased region" description="Pro residues" evidence="1">
    <location>
        <begin position="112"/>
        <end position="123"/>
    </location>
</feature>
<feature type="compositionally biased region" description="Basic and acidic residues" evidence="1">
    <location>
        <begin position="76"/>
        <end position="91"/>
    </location>
</feature>
<feature type="compositionally biased region" description="Polar residues" evidence="1">
    <location>
        <begin position="8"/>
        <end position="28"/>
    </location>
</feature>
<feature type="region of interest" description="Disordered" evidence="1">
    <location>
        <begin position="1"/>
        <end position="156"/>
    </location>
</feature>
<proteinExistence type="predicted"/>
<protein>
    <submittedName>
        <fullName evidence="2">Uncharacterized protein</fullName>
    </submittedName>
</protein>
<evidence type="ECO:0000256" key="1">
    <source>
        <dbReference type="SAM" id="MobiDB-lite"/>
    </source>
</evidence>
<comment type="caution">
    <text evidence="2">The sequence shown here is derived from an EMBL/GenBank/DDBJ whole genome shotgun (WGS) entry which is preliminary data.</text>
</comment>
<dbReference type="AlphaFoldDB" id="A0A2P8I2R8"/>
<organism evidence="2 3">
    <name type="scientific">Saccharothrix carnea</name>
    <dbReference type="NCBI Taxonomy" id="1280637"/>
    <lineage>
        <taxon>Bacteria</taxon>
        <taxon>Bacillati</taxon>
        <taxon>Actinomycetota</taxon>
        <taxon>Actinomycetes</taxon>
        <taxon>Pseudonocardiales</taxon>
        <taxon>Pseudonocardiaceae</taxon>
        <taxon>Saccharothrix</taxon>
    </lineage>
</organism>
<name>A0A2P8I2R8_SACCR</name>